<evidence type="ECO:0000256" key="4">
    <source>
        <dbReference type="PROSITE-ProRule" id="PRU00335"/>
    </source>
</evidence>
<dbReference type="PROSITE" id="PS01081">
    <property type="entry name" value="HTH_TETR_1"/>
    <property type="match status" value="1"/>
</dbReference>
<dbReference type="InterPro" id="IPR023772">
    <property type="entry name" value="DNA-bd_HTH_TetR-type_CS"/>
</dbReference>
<dbReference type="Pfam" id="PF21943">
    <property type="entry name" value="TetR_C_46"/>
    <property type="match status" value="1"/>
</dbReference>
<reference evidence="7" key="1">
    <citation type="submission" date="2023-07" db="EMBL/GenBank/DDBJ databases">
        <title>Novel species in the genus Lipingzhangella isolated from Sambhar Salt Lake.</title>
        <authorList>
            <person name="Jiya N."/>
            <person name="Kajale S."/>
            <person name="Sharma A."/>
        </authorList>
    </citation>
    <scope>NUCLEOTIDE SEQUENCE [LARGE SCALE GENOMIC DNA]</scope>
    <source>
        <strain evidence="7">LS1_29</strain>
    </source>
</reference>
<accession>A0ABU2H9V2</accession>
<sequence>MSPQQRRADLIRTALDVFSRTSPDQVTMEDIATTADVSRALIYRYFPNMAELRAAAVNVAMRELAQRLVPDANLPLLEQLRAALGEFIAFAEEYAPAYISLLRGGSIVATEQTEAEIDQVRAQVRRLLLERSGVDEPSARLDLALRCWTAVVESAVLMWLEERSMSRAELQSWLLDQLLAMAGASGAGDAETRTLVRGIVPDSHE</sequence>
<dbReference type="InterPro" id="IPR001647">
    <property type="entry name" value="HTH_TetR"/>
</dbReference>
<proteinExistence type="predicted"/>
<feature type="domain" description="HTH tetR-type" evidence="5">
    <location>
        <begin position="4"/>
        <end position="64"/>
    </location>
</feature>
<dbReference type="PANTHER" id="PTHR30055:SF174">
    <property type="entry name" value="TRANSCRIPTIONAL REGULATORY PROTEIN (PROBABLY TETR-FAMILY)-RELATED"/>
    <property type="match status" value="1"/>
</dbReference>
<keyword evidence="3" id="KW-0804">Transcription</keyword>
<evidence type="ECO:0000256" key="1">
    <source>
        <dbReference type="ARBA" id="ARBA00023015"/>
    </source>
</evidence>
<keyword evidence="1" id="KW-0805">Transcription regulation</keyword>
<comment type="caution">
    <text evidence="6">The sequence shown here is derived from an EMBL/GenBank/DDBJ whole genome shotgun (WGS) entry which is preliminary data.</text>
</comment>
<organism evidence="6 7">
    <name type="scientific">Lipingzhangella rawalii</name>
    <dbReference type="NCBI Taxonomy" id="2055835"/>
    <lineage>
        <taxon>Bacteria</taxon>
        <taxon>Bacillati</taxon>
        <taxon>Actinomycetota</taxon>
        <taxon>Actinomycetes</taxon>
        <taxon>Streptosporangiales</taxon>
        <taxon>Nocardiopsidaceae</taxon>
        <taxon>Lipingzhangella</taxon>
    </lineage>
</organism>
<dbReference type="PANTHER" id="PTHR30055">
    <property type="entry name" value="HTH-TYPE TRANSCRIPTIONAL REGULATOR RUTR"/>
    <property type="match status" value="1"/>
</dbReference>
<evidence type="ECO:0000256" key="3">
    <source>
        <dbReference type="ARBA" id="ARBA00023163"/>
    </source>
</evidence>
<dbReference type="InterPro" id="IPR009057">
    <property type="entry name" value="Homeodomain-like_sf"/>
</dbReference>
<dbReference type="Proteomes" id="UP001250214">
    <property type="component" value="Unassembled WGS sequence"/>
</dbReference>
<dbReference type="InterPro" id="IPR050109">
    <property type="entry name" value="HTH-type_TetR-like_transc_reg"/>
</dbReference>
<protein>
    <submittedName>
        <fullName evidence="6">TetR/AcrR family transcriptional regulator</fullName>
    </submittedName>
</protein>
<dbReference type="PROSITE" id="PS50977">
    <property type="entry name" value="HTH_TETR_2"/>
    <property type="match status" value="1"/>
</dbReference>
<dbReference type="EMBL" id="JAVLVT010000008">
    <property type="protein sequence ID" value="MDS1271787.1"/>
    <property type="molecule type" value="Genomic_DNA"/>
</dbReference>
<gene>
    <name evidence="6" type="ORF">RIF23_15945</name>
</gene>
<evidence type="ECO:0000259" key="5">
    <source>
        <dbReference type="PROSITE" id="PS50977"/>
    </source>
</evidence>
<dbReference type="RefSeq" id="WP_310913346.1">
    <property type="nucleotide sequence ID" value="NZ_JAVLVT010000008.1"/>
</dbReference>
<dbReference type="InterPro" id="IPR054129">
    <property type="entry name" value="DesT_TetR_C"/>
</dbReference>
<evidence type="ECO:0000313" key="7">
    <source>
        <dbReference type="Proteomes" id="UP001250214"/>
    </source>
</evidence>
<dbReference type="Pfam" id="PF00440">
    <property type="entry name" value="TetR_N"/>
    <property type="match status" value="1"/>
</dbReference>
<dbReference type="Gene3D" id="1.10.357.10">
    <property type="entry name" value="Tetracycline Repressor, domain 2"/>
    <property type="match status" value="1"/>
</dbReference>
<feature type="DNA-binding region" description="H-T-H motif" evidence="4">
    <location>
        <begin position="27"/>
        <end position="46"/>
    </location>
</feature>
<evidence type="ECO:0000313" key="6">
    <source>
        <dbReference type="EMBL" id="MDS1271787.1"/>
    </source>
</evidence>
<dbReference type="SUPFAM" id="SSF46689">
    <property type="entry name" value="Homeodomain-like"/>
    <property type="match status" value="1"/>
</dbReference>
<evidence type="ECO:0000256" key="2">
    <source>
        <dbReference type="ARBA" id="ARBA00023125"/>
    </source>
</evidence>
<keyword evidence="2 4" id="KW-0238">DNA-binding</keyword>
<name>A0ABU2H9V2_9ACTN</name>
<keyword evidence="7" id="KW-1185">Reference proteome</keyword>